<feature type="transmembrane region" description="Helical" evidence="1">
    <location>
        <begin position="15"/>
        <end position="35"/>
    </location>
</feature>
<keyword evidence="1" id="KW-0812">Transmembrane</keyword>
<comment type="caution">
    <text evidence="2">The sequence shown here is derived from an EMBL/GenBank/DDBJ whole genome shotgun (WGS) entry which is preliminary data.</text>
</comment>
<evidence type="ECO:0000256" key="1">
    <source>
        <dbReference type="SAM" id="Phobius"/>
    </source>
</evidence>
<keyword evidence="3" id="KW-1185">Reference proteome</keyword>
<name>A0A4C1WAN8_EUMVA</name>
<protein>
    <submittedName>
        <fullName evidence="2">RNA-directed DNA polymerase from mobile element jockey</fullName>
    </submittedName>
</protein>
<evidence type="ECO:0000313" key="3">
    <source>
        <dbReference type="Proteomes" id="UP000299102"/>
    </source>
</evidence>
<keyword evidence="2" id="KW-0808">Transferase</keyword>
<organism evidence="2 3">
    <name type="scientific">Eumeta variegata</name>
    <name type="common">Bagworm moth</name>
    <name type="synonym">Eumeta japonica</name>
    <dbReference type="NCBI Taxonomy" id="151549"/>
    <lineage>
        <taxon>Eukaryota</taxon>
        <taxon>Metazoa</taxon>
        <taxon>Ecdysozoa</taxon>
        <taxon>Arthropoda</taxon>
        <taxon>Hexapoda</taxon>
        <taxon>Insecta</taxon>
        <taxon>Pterygota</taxon>
        <taxon>Neoptera</taxon>
        <taxon>Endopterygota</taxon>
        <taxon>Lepidoptera</taxon>
        <taxon>Glossata</taxon>
        <taxon>Ditrysia</taxon>
        <taxon>Tineoidea</taxon>
        <taxon>Psychidae</taxon>
        <taxon>Oiketicinae</taxon>
        <taxon>Eumeta</taxon>
    </lineage>
</organism>
<dbReference type="STRING" id="151549.A0A4C1WAN8"/>
<accession>A0A4C1WAN8</accession>
<keyword evidence="2" id="KW-0695">RNA-directed DNA polymerase</keyword>
<dbReference type="GO" id="GO:0003964">
    <property type="term" value="F:RNA-directed DNA polymerase activity"/>
    <property type="evidence" value="ECO:0007669"/>
    <property type="project" value="UniProtKB-KW"/>
</dbReference>
<proteinExistence type="predicted"/>
<sequence>MRTISNLAGLFFTLLRIYIISKVGDVFIVLIGVLANSTRYRFPPPTQFLRCCQRGSIGTRPIRARVPQENCLSPSLIATYTDDIPTLRGHLEDWEDDVMLAMYANNSVYFASSQRADLAAGKIQRVFDVLPDWLDKWRMAVNVSRTTAVLTGSQRIIPVQLRLRGSGCGVENLRSISGRQ</sequence>
<keyword evidence="2" id="KW-0548">Nucleotidyltransferase</keyword>
<keyword evidence="1" id="KW-1133">Transmembrane helix</keyword>
<reference evidence="2 3" key="1">
    <citation type="journal article" date="2019" name="Commun. Biol.">
        <title>The bagworm genome reveals a unique fibroin gene that provides high tensile strength.</title>
        <authorList>
            <person name="Kono N."/>
            <person name="Nakamura H."/>
            <person name="Ohtoshi R."/>
            <person name="Tomita M."/>
            <person name="Numata K."/>
            <person name="Arakawa K."/>
        </authorList>
    </citation>
    <scope>NUCLEOTIDE SEQUENCE [LARGE SCALE GENOMIC DNA]</scope>
</reference>
<dbReference type="EMBL" id="BGZK01000504">
    <property type="protein sequence ID" value="GBP47579.1"/>
    <property type="molecule type" value="Genomic_DNA"/>
</dbReference>
<dbReference type="Proteomes" id="UP000299102">
    <property type="component" value="Unassembled WGS sequence"/>
</dbReference>
<evidence type="ECO:0000313" key="2">
    <source>
        <dbReference type="EMBL" id="GBP47579.1"/>
    </source>
</evidence>
<keyword evidence="1" id="KW-0472">Membrane</keyword>
<dbReference type="AlphaFoldDB" id="A0A4C1WAN8"/>
<gene>
    <name evidence="2" type="primary">pol</name>
    <name evidence="2" type="ORF">EVAR_40135_1</name>
</gene>